<dbReference type="Pfam" id="PF03732">
    <property type="entry name" value="Retrotrans_gag"/>
    <property type="match status" value="1"/>
</dbReference>
<dbReference type="Gramene" id="KOM49371">
    <property type="protein sequence ID" value="KOM49371"/>
    <property type="gene ID" value="LR48_Vigan08g019800"/>
</dbReference>
<reference evidence="4" key="1">
    <citation type="journal article" date="2015" name="Proc. Natl. Acad. Sci. U.S.A.">
        <title>Genome sequencing of adzuki bean (Vigna angularis) provides insight into high starch and low fat accumulation and domestication.</title>
        <authorList>
            <person name="Yang K."/>
            <person name="Tian Z."/>
            <person name="Chen C."/>
            <person name="Luo L."/>
            <person name="Zhao B."/>
            <person name="Wang Z."/>
            <person name="Yu L."/>
            <person name="Li Y."/>
            <person name="Sun Y."/>
            <person name="Li W."/>
            <person name="Chen Y."/>
            <person name="Li Y."/>
            <person name="Zhang Y."/>
            <person name="Ai D."/>
            <person name="Zhao J."/>
            <person name="Shang C."/>
            <person name="Ma Y."/>
            <person name="Wu B."/>
            <person name="Wang M."/>
            <person name="Gao L."/>
            <person name="Sun D."/>
            <person name="Zhang P."/>
            <person name="Guo F."/>
            <person name="Wang W."/>
            <person name="Li Y."/>
            <person name="Wang J."/>
            <person name="Varshney R.K."/>
            <person name="Wang J."/>
            <person name="Ling H.Q."/>
            <person name="Wan P."/>
        </authorList>
    </citation>
    <scope>NUCLEOTIDE SEQUENCE</scope>
    <source>
        <strain evidence="4">cv. Jingnong 6</strain>
    </source>
</reference>
<dbReference type="Proteomes" id="UP000053144">
    <property type="component" value="Chromosome 8"/>
</dbReference>
<gene>
    <name evidence="3" type="ORF">LR48_Vigan08g019800</name>
</gene>
<feature type="compositionally biased region" description="Polar residues" evidence="1">
    <location>
        <begin position="284"/>
        <end position="298"/>
    </location>
</feature>
<evidence type="ECO:0000259" key="2">
    <source>
        <dbReference type="Pfam" id="PF03732"/>
    </source>
</evidence>
<evidence type="ECO:0000256" key="1">
    <source>
        <dbReference type="SAM" id="MobiDB-lite"/>
    </source>
</evidence>
<feature type="domain" description="Retrotransposon gag" evidence="2">
    <location>
        <begin position="133"/>
        <end position="221"/>
    </location>
</feature>
<accession>A0A0L9V333</accession>
<evidence type="ECO:0000313" key="3">
    <source>
        <dbReference type="EMBL" id="KOM49371.1"/>
    </source>
</evidence>
<dbReference type="EMBL" id="CM003378">
    <property type="protein sequence ID" value="KOM49371.1"/>
    <property type="molecule type" value="Genomic_DNA"/>
</dbReference>
<dbReference type="OMA" id="KCAMIGR"/>
<protein>
    <recommendedName>
        <fullName evidence="2">Retrotransposon gag domain-containing protein</fullName>
    </recommendedName>
</protein>
<dbReference type="AlphaFoldDB" id="A0A0L9V333"/>
<feature type="region of interest" description="Disordered" evidence="1">
    <location>
        <begin position="250"/>
        <end position="298"/>
    </location>
</feature>
<name>A0A0L9V333_PHAAN</name>
<feature type="region of interest" description="Disordered" evidence="1">
    <location>
        <begin position="54"/>
        <end position="91"/>
    </location>
</feature>
<dbReference type="InterPro" id="IPR005162">
    <property type="entry name" value="Retrotrans_gag_dom"/>
</dbReference>
<proteinExistence type="predicted"/>
<sequence length="298" mass="33236">MEGKNEGRLKVVENQLEAVGITVDGLKAETAAMRQDSAAIRQDLQEVMRMLGGCNRDHEGASDGSQASVNGDRRGRREEENGGRETERSEGHFNWRKRVELPVFEGLDPLNWINRAERFFELQGVTEEEKVRIAYVSMEGSAGYLYRFWREKVRDRTWEGLKCAMIGRFGERSRGTIFERLAANRQTGTVEEYIHDFEILVGQTRGVTDEQLLGYFLAGLQDSVRDRVHPHDPQELLAAMRIARDVEIIPGGAKTGGGSASRPQISGERTAGTIVRVDPIRNQGGRTTSTESVGSGGR</sequence>
<feature type="compositionally biased region" description="Basic and acidic residues" evidence="1">
    <location>
        <begin position="71"/>
        <end position="91"/>
    </location>
</feature>
<organism evidence="3 4">
    <name type="scientific">Phaseolus angularis</name>
    <name type="common">Azuki bean</name>
    <name type="synonym">Vigna angularis</name>
    <dbReference type="NCBI Taxonomy" id="3914"/>
    <lineage>
        <taxon>Eukaryota</taxon>
        <taxon>Viridiplantae</taxon>
        <taxon>Streptophyta</taxon>
        <taxon>Embryophyta</taxon>
        <taxon>Tracheophyta</taxon>
        <taxon>Spermatophyta</taxon>
        <taxon>Magnoliopsida</taxon>
        <taxon>eudicotyledons</taxon>
        <taxon>Gunneridae</taxon>
        <taxon>Pentapetalae</taxon>
        <taxon>rosids</taxon>
        <taxon>fabids</taxon>
        <taxon>Fabales</taxon>
        <taxon>Fabaceae</taxon>
        <taxon>Papilionoideae</taxon>
        <taxon>50 kb inversion clade</taxon>
        <taxon>NPAAA clade</taxon>
        <taxon>indigoferoid/millettioid clade</taxon>
        <taxon>Phaseoleae</taxon>
        <taxon>Vigna</taxon>
    </lineage>
</organism>
<evidence type="ECO:0000313" key="4">
    <source>
        <dbReference type="Proteomes" id="UP000053144"/>
    </source>
</evidence>